<evidence type="ECO:0000313" key="1">
    <source>
        <dbReference type="EMBL" id="MCC2210053.1"/>
    </source>
</evidence>
<reference evidence="1 2" key="1">
    <citation type="submission" date="2021-10" db="EMBL/GenBank/DDBJ databases">
        <title>Anaerobic single-cell dispensing facilitates the cultivation of human gut bacteria.</title>
        <authorList>
            <person name="Afrizal A."/>
        </authorList>
    </citation>
    <scope>NUCLEOTIDE SEQUENCE [LARGE SCALE GENOMIC DNA]</scope>
    <source>
        <strain evidence="1 2">CLA-AA-H232</strain>
    </source>
</reference>
<organism evidence="1 2">
    <name type="scientific">Hominilimicola fabiformis</name>
    <dbReference type="NCBI Taxonomy" id="2885356"/>
    <lineage>
        <taxon>Bacteria</taxon>
        <taxon>Bacillati</taxon>
        <taxon>Bacillota</taxon>
        <taxon>Clostridia</taxon>
        <taxon>Eubacteriales</taxon>
        <taxon>Oscillospiraceae</taxon>
        <taxon>Hominilimicola</taxon>
    </lineage>
</organism>
<dbReference type="RefSeq" id="WP_308456080.1">
    <property type="nucleotide sequence ID" value="NZ_JAJEQM010000005.1"/>
</dbReference>
<accession>A0AAE3J8Q7</accession>
<keyword evidence="2" id="KW-1185">Reference proteome</keyword>
<dbReference type="EMBL" id="JAJEQM010000005">
    <property type="protein sequence ID" value="MCC2210053.1"/>
    <property type="molecule type" value="Genomic_DNA"/>
</dbReference>
<dbReference type="Proteomes" id="UP001198242">
    <property type="component" value="Unassembled WGS sequence"/>
</dbReference>
<proteinExistence type="predicted"/>
<sequence length="86" mass="9873">MKYSIKTTKTLTTDNGLKFSVGQDIAFMLYDEKSNYHDHYIGEITEITENTITIKNIEVDGEDINGEMIIDLHLIEPDSCDYVYFG</sequence>
<dbReference type="AlphaFoldDB" id="A0AAE3J8Q7"/>
<evidence type="ECO:0000313" key="2">
    <source>
        <dbReference type="Proteomes" id="UP001198242"/>
    </source>
</evidence>
<gene>
    <name evidence="1" type="ORF">LKE05_04500</name>
</gene>
<comment type="caution">
    <text evidence="1">The sequence shown here is derived from an EMBL/GenBank/DDBJ whole genome shotgun (WGS) entry which is preliminary data.</text>
</comment>
<protein>
    <submittedName>
        <fullName evidence="1">Uncharacterized protein</fullName>
    </submittedName>
</protein>
<name>A0AAE3J8Q7_9FIRM</name>